<dbReference type="Pfam" id="PF13751">
    <property type="entry name" value="DDE_Tnp_1_6"/>
    <property type="match status" value="1"/>
</dbReference>
<protein>
    <recommendedName>
        <fullName evidence="4">Transposase DDE domain-containing protein</fullName>
    </recommendedName>
</protein>
<dbReference type="AlphaFoldDB" id="A0A0F9DFA9"/>
<dbReference type="InterPro" id="IPR025668">
    <property type="entry name" value="Tnp_DDE_dom"/>
</dbReference>
<proteinExistence type="predicted"/>
<comment type="caution">
    <text evidence="3">The sequence shown here is derived from an EMBL/GenBank/DDBJ whole genome shotgun (WGS) entry which is preliminary data.</text>
</comment>
<dbReference type="InterPro" id="IPR047629">
    <property type="entry name" value="IS1182_transpos"/>
</dbReference>
<dbReference type="PANTHER" id="PTHR33408">
    <property type="entry name" value="TRANSPOSASE"/>
    <property type="match status" value="1"/>
</dbReference>
<dbReference type="NCBIfam" id="NF033551">
    <property type="entry name" value="transpos_IS1182"/>
    <property type="match status" value="1"/>
</dbReference>
<feature type="domain" description="Transposase InsH N-terminal" evidence="1">
    <location>
        <begin position="17"/>
        <end position="109"/>
    </location>
</feature>
<organism evidence="3">
    <name type="scientific">marine sediment metagenome</name>
    <dbReference type="NCBI Taxonomy" id="412755"/>
    <lineage>
        <taxon>unclassified sequences</taxon>
        <taxon>metagenomes</taxon>
        <taxon>ecological metagenomes</taxon>
    </lineage>
</organism>
<evidence type="ECO:0000259" key="2">
    <source>
        <dbReference type="Pfam" id="PF13751"/>
    </source>
</evidence>
<reference evidence="3" key="1">
    <citation type="journal article" date="2015" name="Nature">
        <title>Complex archaea that bridge the gap between prokaryotes and eukaryotes.</title>
        <authorList>
            <person name="Spang A."/>
            <person name="Saw J.H."/>
            <person name="Jorgensen S.L."/>
            <person name="Zaremba-Niedzwiedzka K."/>
            <person name="Martijn J."/>
            <person name="Lind A.E."/>
            <person name="van Eijk R."/>
            <person name="Schleper C."/>
            <person name="Guy L."/>
            <person name="Ettema T.J."/>
        </authorList>
    </citation>
    <scope>NUCLEOTIDE SEQUENCE</scope>
</reference>
<dbReference type="PANTHER" id="PTHR33408:SF2">
    <property type="entry name" value="TRANSPOSASE DDE DOMAIN-CONTAINING PROTEIN"/>
    <property type="match status" value="1"/>
</dbReference>
<dbReference type="Pfam" id="PF05598">
    <property type="entry name" value="DUF772"/>
    <property type="match status" value="1"/>
</dbReference>
<feature type="domain" description="Transposase DDE" evidence="2">
    <location>
        <begin position="342"/>
        <end position="461"/>
    </location>
</feature>
<evidence type="ECO:0000313" key="3">
    <source>
        <dbReference type="EMBL" id="KKL60413.1"/>
    </source>
</evidence>
<evidence type="ECO:0008006" key="4">
    <source>
        <dbReference type="Google" id="ProtNLM"/>
    </source>
</evidence>
<gene>
    <name evidence="3" type="ORF">LCGC14_2205570</name>
</gene>
<sequence>MAYRYGDRQQRTLFPQSIDEYIPKDAPVRAYDVFVDSLDFGQLGIALEPHRVGCPQYDPRIMLKLLIYGYSYGVRSSRKLEREVHYNLSFIWLTGGLKPDHKTIAEFRRNNKASLSKVLKQCARLCIELGLIEGNTLFVDGSKIRANASIDNSWNKDRCGKYLKNIDKRIKQILNECESVDRSEKDRGSLIELGEELKGQVELKSKIEEILKTIKEQDCNSKNTTDPDCVKIHSRQGSHAGYSAQSVVDAKHGLIVSSDVVSESNDIHQFADQINKANETLDKKCQTACGDAGYASIDELEKIDSQGIKVIVPSQKQAARVKKENPFDKSNFRYDRENDYYICPSGQTLTYRRTEPERDRRVYRVKRSTCEKCQHFGKCTTGKIGRKLTRMIKEDLKEKLEAQYEHPQSQKIYNLRKQKVELPFGHIKRNLNSGHFLLRGIVGVKAEMSLLASCFNIVRMITIIGVTGLIDRLPS</sequence>
<accession>A0A0F9DFA9</accession>
<dbReference type="InterPro" id="IPR008490">
    <property type="entry name" value="Transposase_InsH_N"/>
</dbReference>
<name>A0A0F9DFA9_9ZZZZ</name>
<dbReference type="EMBL" id="LAZR01029154">
    <property type="protein sequence ID" value="KKL60413.1"/>
    <property type="molecule type" value="Genomic_DNA"/>
</dbReference>
<evidence type="ECO:0000259" key="1">
    <source>
        <dbReference type="Pfam" id="PF05598"/>
    </source>
</evidence>